<comment type="subcellular location">
    <subcellularLocation>
        <location evidence="1">Mitochondrion</location>
    </subcellularLocation>
</comment>
<dbReference type="PANTHER" id="PTHR21228:SF1">
    <property type="entry name" value="FAST KINASE DOMAIN-CONTAINING PROTEIN 2, MITOCHONDRIAL"/>
    <property type="match status" value="1"/>
</dbReference>
<evidence type="ECO:0000313" key="5">
    <source>
        <dbReference type="EMBL" id="KAJ8281776.1"/>
    </source>
</evidence>
<dbReference type="PANTHER" id="PTHR21228">
    <property type="entry name" value="FAST LEU-RICH DOMAIN-CONTAINING"/>
    <property type="match status" value="1"/>
</dbReference>
<evidence type="ECO:0000313" key="6">
    <source>
        <dbReference type="Proteomes" id="UP001152803"/>
    </source>
</evidence>
<dbReference type="GO" id="GO:0044528">
    <property type="term" value="P:regulation of mitochondrial mRNA stability"/>
    <property type="evidence" value="ECO:0007669"/>
    <property type="project" value="InterPro"/>
</dbReference>
<evidence type="ECO:0000256" key="2">
    <source>
        <dbReference type="ARBA" id="ARBA00023128"/>
    </source>
</evidence>
<dbReference type="InterPro" id="IPR013584">
    <property type="entry name" value="RAP"/>
</dbReference>
<feature type="region of interest" description="Disordered" evidence="3">
    <location>
        <begin position="572"/>
        <end position="603"/>
    </location>
</feature>
<keyword evidence="6" id="KW-1185">Reference proteome</keyword>
<evidence type="ECO:0000259" key="4">
    <source>
        <dbReference type="SMART" id="SM00952"/>
    </source>
</evidence>
<dbReference type="InterPro" id="IPR010622">
    <property type="entry name" value="FAST_Leu-rich"/>
</dbReference>
<evidence type="ECO:0000256" key="3">
    <source>
        <dbReference type="SAM" id="MobiDB-lite"/>
    </source>
</evidence>
<dbReference type="AlphaFoldDB" id="A0A9Q1I4R4"/>
<proteinExistence type="predicted"/>
<dbReference type="GO" id="GO:0035770">
    <property type="term" value="C:ribonucleoprotein granule"/>
    <property type="evidence" value="ECO:0007669"/>
    <property type="project" value="TreeGrafter"/>
</dbReference>
<dbReference type="EMBL" id="JAFJMO010000003">
    <property type="protein sequence ID" value="KAJ8281776.1"/>
    <property type="molecule type" value="Genomic_DNA"/>
</dbReference>
<dbReference type="Pfam" id="PF06743">
    <property type="entry name" value="FAST_1"/>
    <property type="match status" value="1"/>
</dbReference>
<dbReference type="Proteomes" id="UP001152803">
    <property type="component" value="Unassembled WGS sequence"/>
</dbReference>
<organism evidence="5 6">
    <name type="scientific">Conger conger</name>
    <name type="common">Conger eel</name>
    <name type="synonym">Muraena conger</name>
    <dbReference type="NCBI Taxonomy" id="82655"/>
    <lineage>
        <taxon>Eukaryota</taxon>
        <taxon>Metazoa</taxon>
        <taxon>Chordata</taxon>
        <taxon>Craniata</taxon>
        <taxon>Vertebrata</taxon>
        <taxon>Euteleostomi</taxon>
        <taxon>Actinopterygii</taxon>
        <taxon>Neopterygii</taxon>
        <taxon>Teleostei</taxon>
        <taxon>Anguilliformes</taxon>
        <taxon>Congridae</taxon>
        <taxon>Conger</taxon>
    </lineage>
</organism>
<name>A0A9Q1I4R4_CONCO</name>
<feature type="compositionally biased region" description="Low complexity" evidence="3">
    <location>
        <begin position="572"/>
        <end position="596"/>
    </location>
</feature>
<dbReference type="OrthoDB" id="9369505at2759"/>
<keyword evidence="2" id="KW-0496">Mitochondrion</keyword>
<reference evidence="5" key="1">
    <citation type="journal article" date="2023" name="Science">
        <title>Genome structures resolve the early diversification of teleost fishes.</title>
        <authorList>
            <person name="Parey E."/>
            <person name="Louis A."/>
            <person name="Montfort J."/>
            <person name="Bouchez O."/>
            <person name="Roques C."/>
            <person name="Iampietro C."/>
            <person name="Lluch J."/>
            <person name="Castinel A."/>
            <person name="Donnadieu C."/>
            <person name="Desvignes T."/>
            <person name="Floi Bucao C."/>
            <person name="Jouanno E."/>
            <person name="Wen M."/>
            <person name="Mejri S."/>
            <person name="Dirks R."/>
            <person name="Jansen H."/>
            <person name="Henkel C."/>
            <person name="Chen W.J."/>
            <person name="Zahm M."/>
            <person name="Cabau C."/>
            <person name="Klopp C."/>
            <person name="Thompson A.W."/>
            <person name="Robinson-Rechavi M."/>
            <person name="Braasch I."/>
            <person name="Lecointre G."/>
            <person name="Bobe J."/>
            <person name="Postlethwait J.H."/>
            <person name="Berthelot C."/>
            <person name="Roest Crollius H."/>
            <person name="Guiguen Y."/>
        </authorList>
    </citation>
    <scope>NUCLEOTIDE SEQUENCE</scope>
    <source>
        <strain evidence="5">Concon-B</strain>
    </source>
</reference>
<dbReference type="SMART" id="SM00952">
    <property type="entry name" value="RAP"/>
    <property type="match status" value="1"/>
</dbReference>
<gene>
    <name evidence="5" type="ORF">COCON_G00042950</name>
</gene>
<dbReference type="GO" id="GO:0000963">
    <property type="term" value="P:mitochondrial RNA processing"/>
    <property type="evidence" value="ECO:0007669"/>
    <property type="project" value="TreeGrafter"/>
</dbReference>
<feature type="region of interest" description="Disordered" evidence="3">
    <location>
        <begin position="77"/>
        <end position="100"/>
    </location>
</feature>
<feature type="compositionally biased region" description="Polar residues" evidence="3">
    <location>
        <begin position="77"/>
        <end position="96"/>
    </location>
</feature>
<comment type="caution">
    <text evidence="5">The sequence shown here is derived from an EMBL/GenBank/DDBJ whole genome shotgun (WGS) entry which is preliminary data.</text>
</comment>
<feature type="domain" description="RAP" evidence="4">
    <location>
        <begin position="615"/>
        <end position="671"/>
    </location>
</feature>
<dbReference type="InterPro" id="IPR050870">
    <property type="entry name" value="FAST_kinase"/>
</dbReference>
<protein>
    <recommendedName>
        <fullName evidence="4">RAP domain-containing protein</fullName>
    </recommendedName>
</protein>
<dbReference type="GO" id="GO:0003723">
    <property type="term" value="F:RNA binding"/>
    <property type="evidence" value="ECO:0007669"/>
    <property type="project" value="TreeGrafter"/>
</dbReference>
<evidence type="ECO:0000256" key="1">
    <source>
        <dbReference type="ARBA" id="ARBA00004173"/>
    </source>
</evidence>
<accession>A0A9Q1I4R4</accession>
<dbReference type="GO" id="GO:0005759">
    <property type="term" value="C:mitochondrial matrix"/>
    <property type="evidence" value="ECO:0007669"/>
    <property type="project" value="TreeGrafter"/>
</dbReference>
<sequence>MTAYKLGHDLLRGTALLRSGGLLWQGCSFPGLGGTVSAHSGQRYAGHSCLSSTAQKRRPSVSYHVYAVRFHSQEGTSWQGLSDSGGQHHSPENPTNAMDLPKESMSQTLFNERLKECSSPTDVLDLVGQYKMKLSQVSSSLMCIWKSMKKMSEEQARYERKLMLNHPTFKLLCSYALRNATAMRRSDLGFCLFAAVKLGLPQKSRLVQTLLRAIQETLDEFDDKALSVLATSLGDMDSSENVNALRKGIGLMMEHRVSGMKSVVSLQKLMRCIGKDAPQGLKLQLEERALSMVDQFTLPNTQYMVITLAAMDFSSKPLLEVCCRKLAENVHVIPTDRILNVLRACWVLRYSNLHFFSTVAEHLTSTFDMWNNKQLIIFLLIFMDLGFRPVSLLDMFFGRVMQDPNSLSLKDVLGILKVCSQLNHFPENQKQEFLDSIVSVLESYLPTMSPSELLSGVFSLCLLGQFPLAPLERLLRKETLDEVKGSTRDRRMLHLVNLCLRLDRPSLPEGLAVPPGGDGTLLIDRTVTQDWKTLIQKIAEDAVLQEGVVLEEAYFIDCLITLPLQRTDLSTLSEGEGLSSPSEGEGLSSPSAGEGLCSPSAGEGLSPESCQRLAVLSAPPSQFCLGTSHPRGMLVLITRHLRALGYGLVLVPQEEFASLSEPEMVERLRTRIFPVKGAAAV</sequence>